<dbReference type="PANTHER" id="PTHR42076">
    <property type="entry name" value="CYANOVIRIN-N HOMOLOG"/>
    <property type="match status" value="1"/>
</dbReference>
<dbReference type="InterPro" id="IPR011058">
    <property type="entry name" value="Cyanovirin-N"/>
</dbReference>
<evidence type="ECO:0000313" key="3">
    <source>
        <dbReference type="Proteomes" id="UP000383932"/>
    </source>
</evidence>
<protein>
    <submittedName>
        <fullName evidence="2">Cyanovirin</fullName>
    </submittedName>
</protein>
<comment type="caution">
    <text evidence="2">The sequence shown here is derived from an EMBL/GenBank/DDBJ whole genome shotgun (WGS) entry which is preliminary data.</text>
</comment>
<name>A0A5N5QFJ2_9AGAM</name>
<dbReference type="PANTHER" id="PTHR42076:SF1">
    <property type="entry name" value="CYANOVIRIN-N DOMAIN-CONTAINING PROTEIN"/>
    <property type="match status" value="1"/>
</dbReference>
<dbReference type="InterPro" id="IPR036673">
    <property type="entry name" value="Cyanovirin-N_sf"/>
</dbReference>
<dbReference type="Pfam" id="PF08881">
    <property type="entry name" value="CVNH"/>
    <property type="match status" value="1"/>
</dbReference>
<dbReference type="AlphaFoldDB" id="A0A5N5QFJ2"/>
<dbReference type="SMART" id="SM01111">
    <property type="entry name" value="CVNH"/>
    <property type="match status" value="1"/>
</dbReference>
<evidence type="ECO:0000313" key="2">
    <source>
        <dbReference type="EMBL" id="KAB5590238.1"/>
    </source>
</evidence>
<dbReference type="SUPFAM" id="SSF51322">
    <property type="entry name" value="Cyanovirin-N"/>
    <property type="match status" value="1"/>
</dbReference>
<organism evidence="2 3">
    <name type="scientific">Ceratobasidium theobromae</name>
    <dbReference type="NCBI Taxonomy" id="1582974"/>
    <lineage>
        <taxon>Eukaryota</taxon>
        <taxon>Fungi</taxon>
        <taxon>Dikarya</taxon>
        <taxon>Basidiomycota</taxon>
        <taxon>Agaricomycotina</taxon>
        <taxon>Agaricomycetes</taxon>
        <taxon>Cantharellales</taxon>
        <taxon>Ceratobasidiaceae</taxon>
        <taxon>Ceratobasidium</taxon>
    </lineage>
</organism>
<dbReference type="Proteomes" id="UP000383932">
    <property type="component" value="Unassembled WGS sequence"/>
</dbReference>
<accession>A0A5N5QFJ2</accession>
<dbReference type="OrthoDB" id="2441380at2759"/>
<feature type="domain" description="Cyanovirin-N" evidence="1">
    <location>
        <begin position="2"/>
        <end position="99"/>
    </location>
</feature>
<proteinExistence type="predicted"/>
<dbReference type="EMBL" id="SSOP01000185">
    <property type="protein sequence ID" value="KAB5590238.1"/>
    <property type="molecule type" value="Genomic_DNA"/>
</dbReference>
<keyword evidence="3" id="KW-1185">Reference proteome</keyword>
<reference evidence="2 3" key="1">
    <citation type="journal article" date="2019" name="Fungal Biol. Biotechnol.">
        <title>Draft genome sequence of fastidious pathogen Ceratobasidium theobromae, which causes vascular-streak dieback in Theobroma cacao.</title>
        <authorList>
            <person name="Ali S.S."/>
            <person name="Asman A."/>
            <person name="Shao J."/>
            <person name="Firmansyah A.P."/>
            <person name="Susilo A.W."/>
            <person name="Rosmana A."/>
            <person name="McMahon P."/>
            <person name="Junaid M."/>
            <person name="Guest D."/>
            <person name="Kheng T.Y."/>
            <person name="Meinhardt L.W."/>
            <person name="Bailey B.A."/>
        </authorList>
    </citation>
    <scope>NUCLEOTIDE SEQUENCE [LARGE SCALE GENOMIC DNA]</scope>
    <source>
        <strain evidence="2 3">CT2</strain>
    </source>
</reference>
<sequence length="106" mass="12056">MSFSKTSRNASLSGAVLKADCQRNDGTWRWSEINTANFLGNIDGNFQWSDSNWNLTARNTTFNSPVITSDLQRRDHSWATGKMINLDEHIANIDGTLTYKVGFQYY</sequence>
<gene>
    <name evidence="2" type="ORF">CTheo_6316</name>
</gene>
<evidence type="ECO:0000259" key="1">
    <source>
        <dbReference type="SMART" id="SM01111"/>
    </source>
</evidence>
<dbReference type="Gene3D" id="2.30.60.10">
    <property type="entry name" value="Cyanovirin-N"/>
    <property type="match status" value="1"/>
</dbReference>